<sequence length="339" mass="40306">MVNFSFKLKNGDLIDLTEYLIHLDLRENDTIIACGTIIENIGNEFSDIDVYIITDEYRTPKNINISNFYRTISRSKEVLDQSSNEEILLIHLPVEKSGMKIDIEFKTYSDINKLSESLNEFYNYAFQNYILLTKEMSERNMSFIHRIHNGVCILNEIKLSEIKYNLDKQKFNYYLYRVYASDYADLLDIIGAWRKEEYERCFDLARENLIKQMLGYVSLIGNTDYKRKWLLTRIEQYKIKDEIKSKFKKLFMLTDYGNTKDYIVETLNCVDDIYKESALFFSEVSNPIFPSGDKVIDWLNKKLTPLSKPYQICEIEYRKKAYLMQNFIPTKEMLIRELS</sequence>
<dbReference type="AlphaFoldDB" id="A0A833N339"/>
<accession>A0A833N339</accession>
<reference evidence="1 2" key="1">
    <citation type="submission" date="2019-10" db="EMBL/GenBank/DDBJ databases">
        <title>New genus of Silvanigrellaceae.</title>
        <authorList>
            <person name="Pitt A."/>
            <person name="Hahn M.W."/>
        </authorList>
    </citation>
    <scope>NUCLEOTIDE SEQUENCE [LARGE SCALE GENOMIC DNA]</scope>
    <source>
        <strain evidence="1 2">33A1-SZDP</strain>
    </source>
</reference>
<dbReference type="EMBL" id="WFLN01000008">
    <property type="protein sequence ID" value="KAB8029195.1"/>
    <property type="molecule type" value="Genomic_DNA"/>
</dbReference>
<evidence type="ECO:0000313" key="1">
    <source>
        <dbReference type="EMBL" id="KAB8029195.1"/>
    </source>
</evidence>
<proteinExistence type="predicted"/>
<organism evidence="1 2">
    <name type="scientific">Fluviispira multicolorata</name>
    <dbReference type="NCBI Taxonomy" id="2654512"/>
    <lineage>
        <taxon>Bacteria</taxon>
        <taxon>Pseudomonadati</taxon>
        <taxon>Bdellovibrionota</taxon>
        <taxon>Oligoflexia</taxon>
        <taxon>Silvanigrellales</taxon>
        <taxon>Silvanigrellaceae</taxon>
        <taxon>Fluviispira</taxon>
    </lineage>
</organism>
<keyword evidence="2" id="KW-1185">Reference proteome</keyword>
<evidence type="ECO:0000313" key="2">
    <source>
        <dbReference type="Proteomes" id="UP000442694"/>
    </source>
</evidence>
<gene>
    <name evidence="1" type="ORF">GCL57_11705</name>
</gene>
<protein>
    <submittedName>
        <fullName evidence="1">Uncharacterized protein</fullName>
    </submittedName>
</protein>
<comment type="caution">
    <text evidence="1">The sequence shown here is derived from an EMBL/GenBank/DDBJ whole genome shotgun (WGS) entry which is preliminary data.</text>
</comment>
<dbReference type="Proteomes" id="UP000442694">
    <property type="component" value="Unassembled WGS sequence"/>
</dbReference>
<name>A0A833N339_9BACT</name>
<dbReference type="RefSeq" id="WP_152213536.1">
    <property type="nucleotide sequence ID" value="NZ_WFLN01000008.1"/>
</dbReference>